<keyword evidence="2" id="KW-1185">Reference proteome</keyword>
<dbReference type="OMA" id="CCLASKQ"/>
<protein>
    <submittedName>
        <fullName evidence="1">Uncharacterized protein</fullName>
    </submittedName>
</protein>
<evidence type="ECO:0000313" key="1">
    <source>
        <dbReference type="Ensembl" id="ENSMLEP00000037929.1"/>
    </source>
</evidence>
<proteinExistence type="predicted"/>
<reference evidence="1" key="1">
    <citation type="submission" date="2025-08" db="UniProtKB">
        <authorList>
            <consortium name="Ensembl"/>
        </authorList>
    </citation>
    <scope>IDENTIFICATION</scope>
</reference>
<evidence type="ECO:0000313" key="2">
    <source>
        <dbReference type="Proteomes" id="UP000233140"/>
    </source>
</evidence>
<organism evidence="1 2">
    <name type="scientific">Mandrillus leucophaeus</name>
    <name type="common">Drill</name>
    <name type="synonym">Papio leucophaeus</name>
    <dbReference type="NCBI Taxonomy" id="9568"/>
    <lineage>
        <taxon>Eukaryota</taxon>
        <taxon>Metazoa</taxon>
        <taxon>Chordata</taxon>
        <taxon>Craniata</taxon>
        <taxon>Vertebrata</taxon>
        <taxon>Euteleostomi</taxon>
        <taxon>Mammalia</taxon>
        <taxon>Eutheria</taxon>
        <taxon>Euarchontoglires</taxon>
        <taxon>Primates</taxon>
        <taxon>Haplorrhini</taxon>
        <taxon>Catarrhini</taxon>
        <taxon>Cercopithecidae</taxon>
        <taxon>Cercopithecinae</taxon>
        <taxon>Mandrillus</taxon>
    </lineage>
</organism>
<dbReference type="GeneTree" id="ENSGT01080000258859"/>
<dbReference type="AlphaFoldDB" id="A0A2K6ACX9"/>
<name>A0A2K6ACX9_MANLE</name>
<dbReference type="Proteomes" id="UP000233140">
    <property type="component" value="Unassembled WGS sequence"/>
</dbReference>
<dbReference type="PRINTS" id="PR02045">
    <property type="entry name" value="F138DOMAIN"/>
</dbReference>
<dbReference type="Ensembl" id="ENSMLET00000061538.1">
    <property type="protein sequence ID" value="ENSMLEP00000037929.1"/>
    <property type="gene ID" value="ENSMLEG00000043041.1"/>
</dbReference>
<accession>A0A2K6ACX9</accession>
<sequence length="72" mass="7692">VLPRLANLCIFSRDGFHHVGQAGDPPTSASQSVGITGVSHCLWPEGLFLEERADSRVGYCCLASKQGLHRAA</sequence>
<reference evidence="1" key="2">
    <citation type="submission" date="2025-09" db="UniProtKB">
        <authorList>
            <consortium name="Ensembl"/>
        </authorList>
    </citation>
    <scope>IDENTIFICATION</scope>
</reference>